<dbReference type="SUPFAM" id="SSF56300">
    <property type="entry name" value="Metallo-dependent phosphatases"/>
    <property type="match status" value="1"/>
</dbReference>
<dbReference type="InterPro" id="IPR050535">
    <property type="entry name" value="DNA_Repair-Maintenance_Comp"/>
</dbReference>
<evidence type="ECO:0000313" key="6">
    <source>
        <dbReference type="Proteomes" id="UP000586031"/>
    </source>
</evidence>
<gene>
    <name evidence="5" type="ORF">HA271_02125</name>
</gene>
<reference evidence="6" key="1">
    <citation type="journal article" date="2020" name="bioRxiv">
        <title>A rank-normalized archaeal taxonomy based on genome phylogeny resolves widespread incomplete and uneven classifications.</title>
        <authorList>
            <person name="Rinke C."/>
            <person name="Chuvochina M."/>
            <person name="Mussig A.J."/>
            <person name="Chaumeil P.-A."/>
            <person name="Waite D.W."/>
            <person name="Whitman W.B."/>
            <person name="Parks D.H."/>
            <person name="Hugenholtz P."/>
        </authorList>
    </citation>
    <scope>NUCLEOTIDE SEQUENCE [LARGE SCALE GENOMIC DNA]</scope>
</reference>
<dbReference type="Gene3D" id="3.60.21.10">
    <property type="match status" value="1"/>
</dbReference>
<comment type="caution">
    <text evidence="5">The sequence shown here is derived from an EMBL/GenBank/DDBJ whole genome shotgun (WGS) entry which is preliminary data.</text>
</comment>
<evidence type="ECO:0000313" key="5">
    <source>
        <dbReference type="EMBL" id="HII83645.1"/>
    </source>
</evidence>
<sequence length="428" mass="49025">MYKFAHLADCHIGAQKYPELKKLELLAFEECMEKCVEEKVDFIIIAGDLFHSNLPDMRVVKEVVRLLREVNEKGINIYITYGSHDYSPNESSIIDVIAESGLLKKVFIPTVIETDGKEKLKLNFVIDQRTNAKIVGLPGRKIGIEEEYFEKIDRKSLEEETGFKIFVFHSAIKAFIPKYFAEKHKFNIKKSSLPKGFDYYAGGHIHKPILEREGNGFIAFPGPLFAGYPKDLELTANQKWKRGFFIVEVDDNIQKTPVFHEISFKGYISGFRYFKFVADDKNSYQVYEEIKEKVEKEDLDGKIVVIKVKGQLSGGKTSDIDFNEIIRVLKDKGAYHVAINYHGLTSTVFGKSRRKGETPSEIELNLLKENLANLDLPYMNLKGEKLLNVSLELLNVLRRSPKLNEKKSDYTERIVSNALKVIDNGIHK</sequence>
<dbReference type="GO" id="GO:0004527">
    <property type="term" value="F:exonuclease activity"/>
    <property type="evidence" value="ECO:0007669"/>
    <property type="project" value="UniProtKB-KW"/>
</dbReference>
<dbReference type="PANTHER" id="PTHR30337:SF0">
    <property type="entry name" value="NUCLEASE SBCCD SUBUNIT D"/>
    <property type="match status" value="1"/>
</dbReference>
<dbReference type="Proteomes" id="UP000586031">
    <property type="component" value="Unassembled WGS sequence"/>
</dbReference>
<dbReference type="CDD" id="cd00840">
    <property type="entry name" value="MPP_Mre11_N"/>
    <property type="match status" value="1"/>
</dbReference>
<protein>
    <submittedName>
        <fullName evidence="5">DNA repair exonuclease</fullName>
    </submittedName>
</protein>
<dbReference type="PANTHER" id="PTHR30337">
    <property type="entry name" value="COMPONENT OF ATP-DEPENDENT DSDNA EXONUCLEASE"/>
    <property type="match status" value="1"/>
</dbReference>
<name>A0A7J4TGV8_9EURY</name>
<proteinExistence type="predicted"/>
<dbReference type="Pfam" id="PF00149">
    <property type="entry name" value="Metallophos"/>
    <property type="match status" value="1"/>
</dbReference>
<evidence type="ECO:0000256" key="2">
    <source>
        <dbReference type="ARBA" id="ARBA00022801"/>
    </source>
</evidence>
<accession>A0A7J4TGV8</accession>
<keyword evidence="1" id="KW-0540">Nuclease</keyword>
<keyword evidence="3 5" id="KW-0269">Exonuclease</keyword>
<keyword evidence="2" id="KW-0378">Hydrolase</keyword>
<evidence type="ECO:0000256" key="1">
    <source>
        <dbReference type="ARBA" id="ARBA00022722"/>
    </source>
</evidence>
<feature type="domain" description="Calcineurin-like phosphoesterase" evidence="4">
    <location>
        <begin position="3"/>
        <end position="208"/>
    </location>
</feature>
<evidence type="ECO:0000259" key="4">
    <source>
        <dbReference type="Pfam" id="PF00149"/>
    </source>
</evidence>
<dbReference type="InterPro" id="IPR004843">
    <property type="entry name" value="Calcineurin-like_PHP"/>
</dbReference>
<evidence type="ECO:0000256" key="3">
    <source>
        <dbReference type="ARBA" id="ARBA00022839"/>
    </source>
</evidence>
<dbReference type="AlphaFoldDB" id="A0A7J4TGV8"/>
<dbReference type="InterPro" id="IPR041796">
    <property type="entry name" value="Mre11_N"/>
</dbReference>
<dbReference type="InterPro" id="IPR029052">
    <property type="entry name" value="Metallo-depent_PP-like"/>
</dbReference>
<organism evidence="5 6">
    <name type="scientific">Methanobacterium subterraneum</name>
    <dbReference type="NCBI Taxonomy" id="59277"/>
    <lineage>
        <taxon>Archaea</taxon>
        <taxon>Methanobacteriati</taxon>
        <taxon>Methanobacteriota</taxon>
        <taxon>Methanomada group</taxon>
        <taxon>Methanobacteria</taxon>
        <taxon>Methanobacteriales</taxon>
        <taxon>Methanobacteriaceae</taxon>
        <taxon>Methanobacterium</taxon>
    </lineage>
</organism>
<dbReference type="EMBL" id="DUHE01000059">
    <property type="protein sequence ID" value="HII83645.1"/>
    <property type="molecule type" value="Genomic_DNA"/>
</dbReference>